<dbReference type="OrthoDB" id="1813093at2"/>
<evidence type="ECO:0000313" key="2">
    <source>
        <dbReference type="EMBL" id="KTE92382.1"/>
    </source>
</evidence>
<feature type="region of interest" description="Disordered" evidence="1">
    <location>
        <begin position="70"/>
        <end position="91"/>
    </location>
</feature>
<feature type="compositionally biased region" description="Basic and acidic residues" evidence="1">
    <location>
        <begin position="70"/>
        <end position="84"/>
    </location>
</feature>
<proteinExistence type="predicted"/>
<sequence length="91" mass="9857">MSISEASPALLQSPSEVTDFAASSGVGKDGKSCLDKIACLTAPTTPCLLRPEKQPKDFDLHKGSDFKRAETKLREKHSAEKGWKQDVSNPL</sequence>
<evidence type="ECO:0000313" key="3">
    <source>
        <dbReference type="Proteomes" id="UP000054623"/>
    </source>
</evidence>
<dbReference type="Proteomes" id="UP000054623">
    <property type="component" value="Unassembled WGS sequence"/>
</dbReference>
<name>A0A0W1JM98_DESHA</name>
<organism evidence="2 3">
    <name type="scientific">Desulfitobacterium hafniense</name>
    <name type="common">Desulfitobacterium frappieri</name>
    <dbReference type="NCBI Taxonomy" id="49338"/>
    <lineage>
        <taxon>Bacteria</taxon>
        <taxon>Bacillati</taxon>
        <taxon>Bacillota</taxon>
        <taxon>Clostridia</taxon>
        <taxon>Eubacteriales</taxon>
        <taxon>Desulfitobacteriaceae</taxon>
        <taxon>Desulfitobacterium</taxon>
    </lineage>
</organism>
<dbReference type="EMBL" id="LOCK01000015">
    <property type="protein sequence ID" value="KTE92382.1"/>
    <property type="molecule type" value="Genomic_DNA"/>
</dbReference>
<evidence type="ECO:0000256" key="1">
    <source>
        <dbReference type="SAM" id="MobiDB-lite"/>
    </source>
</evidence>
<comment type="caution">
    <text evidence="2">The sequence shown here is derived from an EMBL/GenBank/DDBJ whole genome shotgun (WGS) entry which is preliminary data.</text>
</comment>
<accession>A0A0W1JM98</accession>
<protein>
    <submittedName>
        <fullName evidence="2">Uncharacterized protein</fullName>
    </submittedName>
</protein>
<dbReference type="AlphaFoldDB" id="A0A0W1JM98"/>
<dbReference type="RefSeq" id="WP_041271964.1">
    <property type="nucleotide sequence ID" value="NZ_LK996017.1"/>
</dbReference>
<reference evidence="2 3" key="1">
    <citation type="submission" date="2015-12" db="EMBL/GenBank/DDBJ databases">
        <title>Draft Genome Sequence of Desulfitobacterium hafniense Strain DH, a Sulfate-reducing Bacterium Isolated from Paddy Soils.</title>
        <authorList>
            <person name="Bao P."/>
            <person name="Zhang X."/>
            <person name="Li G."/>
        </authorList>
    </citation>
    <scope>NUCLEOTIDE SEQUENCE [LARGE SCALE GENOMIC DNA]</scope>
    <source>
        <strain evidence="2 3">DH</strain>
    </source>
</reference>
<gene>
    <name evidence="2" type="ORF">AT727_19530</name>
</gene>